<dbReference type="Pfam" id="PF01301">
    <property type="entry name" value="Glyco_hydro_35"/>
    <property type="match status" value="1"/>
</dbReference>
<dbReference type="GO" id="GO:0004565">
    <property type="term" value="F:beta-galactosidase activity"/>
    <property type="evidence" value="ECO:0007669"/>
    <property type="project" value="UniProtKB-EC"/>
</dbReference>
<comment type="caution">
    <text evidence="10">The sequence shown here is derived from an EMBL/GenBank/DDBJ whole genome shotgun (WGS) entry which is preliminary data.</text>
</comment>
<keyword evidence="7" id="KW-0326">Glycosidase</keyword>
<comment type="similarity">
    <text evidence="2 8">Belongs to the glycosyl hydrolase 35 family.</text>
</comment>
<dbReference type="Gene3D" id="2.102.20.10">
    <property type="entry name" value="Beta-galactosidase, domain 2"/>
    <property type="match status" value="1"/>
</dbReference>
<name>A0AAV5ABR7_9AGAM</name>
<dbReference type="PANTHER" id="PTHR23421">
    <property type="entry name" value="BETA-GALACTOSIDASE RELATED"/>
    <property type="match status" value="1"/>
</dbReference>
<evidence type="ECO:0000256" key="6">
    <source>
        <dbReference type="ARBA" id="ARBA00023180"/>
    </source>
</evidence>
<evidence type="ECO:0000259" key="9">
    <source>
        <dbReference type="SMART" id="SM01029"/>
    </source>
</evidence>
<accession>A0AAV5ABR7</accession>
<keyword evidence="5" id="KW-0378">Hydrolase</keyword>
<protein>
    <recommendedName>
        <fullName evidence="3">beta-galactosidase</fullName>
        <ecNumber evidence="3">3.2.1.23</ecNumber>
    </recommendedName>
</protein>
<dbReference type="InterPro" id="IPR018954">
    <property type="entry name" value="Betagal_dom2"/>
</dbReference>
<dbReference type="InterPro" id="IPR001944">
    <property type="entry name" value="Glycoside_Hdrlase_35"/>
</dbReference>
<proteinExistence type="inferred from homology"/>
<dbReference type="Pfam" id="PF10435">
    <property type="entry name" value="BetaGal_dom2"/>
    <property type="match status" value="1"/>
</dbReference>
<evidence type="ECO:0000256" key="3">
    <source>
        <dbReference type="ARBA" id="ARBA00012756"/>
    </source>
</evidence>
<reference evidence="10" key="1">
    <citation type="submission" date="2021-10" db="EMBL/GenBank/DDBJ databases">
        <title>De novo Genome Assembly of Clathrus columnatus (Basidiomycota, Fungi) Using Illumina and Nanopore Sequence Data.</title>
        <authorList>
            <person name="Ogiso-Tanaka E."/>
            <person name="Itagaki H."/>
            <person name="Hosoya T."/>
            <person name="Hosaka K."/>
        </authorList>
    </citation>
    <scope>NUCLEOTIDE SEQUENCE</scope>
    <source>
        <strain evidence="10">MO-923</strain>
    </source>
</reference>
<dbReference type="PRINTS" id="PR00742">
    <property type="entry name" value="GLHYDRLASE35"/>
</dbReference>
<sequence>MINDYFSNFNDWRDLQRLFDSVKAAGLFVVFRPGPYINAETTAGGIAHWATSQVSGELRTNATDYEAAWKPYIQGIIDVVVPNQITNNGPIIAVQVDNEYSQLPLTHAEYFVELEAAYRHGGVVVPLTYNDPGMGSNFINGTGAVDLYGFIGLLVDEYPNRFDCANPEVWSPVMLNYHQYHEQVNPSEPSYFPEFQGGSLDGWGGAGYDGCEILTNANFEDVFYKQNWASNAKLMSFYMLYGYDYGAAIRENRILSAKYDELKRQGLFLRSSPQFYKTDWIGDTSTGDVFVNNSAAFSTLLKNPDSGTGFYITRQNDSTSTVNIDFRLQVETSIGTLVLPRTVPSISLNGRQSKVIVTDYSFGDSKLLYSTASIFFAGKIGSRDVLFVYGDSDQNHELALYLDRQSTSFTQTSASSVRFASSSDDELDTISILAGTSGFVTLWESTTQLILFADPITAATFWAPVVPGPSLNNYWQFGSNDTILVGGPYLVRNVTVENNHTLHLTGDLNSSVPLTIFAPDGVNSVSWNNDLVHTSRQGAALVGQVTMKELQFTKPPTVLDNWKFADSLPEVDTEFSDDDWIVANHTTTNIIIPPLFGDGRVLYGCDYGFCEGIVLWRGHFMGTGAETAVNLSISGGTAFAASVWINDVFIRSTPGDNLTPNMTNEIFDFPSGSIKVGKDNVITVLQDNSGLDETGLAPTSNDPKSPRGISGFELLTGNITTWKLQGKFGGYTNFPDKTRGILNEGGLFGERAGWHLPDFDTSSWPERSLSDGLPGNKVGVGFFVTTFNLDIPEGTDIPISFVFEDHSERYRAFLFVNGWKFGKRIGNLGPQTKFPVHQGLLNYNGKNTIAVALWALDANQLVSPQLSLVVDDYIEGGVGHIHVNNPPWEPRY</sequence>
<dbReference type="Pfam" id="PF13364">
    <property type="entry name" value="BetaGal_ABD2"/>
    <property type="match status" value="2"/>
</dbReference>
<dbReference type="InterPro" id="IPR036833">
    <property type="entry name" value="BetaGal_dom3_sf"/>
</dbReference>
<dbReference type="SUPFAM" id="SSF49785">
    <property type="entry name" value="Galactose-binding domain-like"/>
    <property type="match status" value="2"/>
</dbReference>
<keyword evidence="6" id="KW-0325">Glycoprotein</keyword>
<evidence type="ECO:0000256" key="4">
    <source>
        <dbReference type="ARBA" id="ARBA00022729"/>
    </source>
</evidence>
<organism evidence="10 11">
    <name type="scientific">Clathrus columnatus</name>
    <dbReference type="NCBI Taxonomy" id="1419009"/>
    <lineage>
        <taxon>Eukaryota</taxon>
        <taxon>Fungi</taxon>
        <taxon>Dikarya</taxon>
        <taxon>Basidiomycota</taxon>
        <taxon>Agaricomycotina</taxon>
        <taxon>Agaricomycetes</taxon>
        <taxon>Phallomycetidae</taxon>
        <taxon>Phallales</taxon>
        <taxon>Clathraceae</taxon>
        <taxon>Clathrus</taxon>
    </lineage>
</organism>
<evidence type="ECO:0000256" key="7">
    <source>
        <dbReference type="ARBA" id="ARBA00023295"/>
    </source>
</evidence>
<dbReference type="InterPro" id="IPR017853">
    <property type="entry name" value="GH"/>
</dbReference>
<dbReference type="Proteomes" id="UP001050691">
    <property type="component" value="Unassembled WGS sequence"/>
</dbReference>
<evidence type="ECO:0000256" key="5">
    <source>
        <dbReference type="ARBA" id="ARBA00022801"/>
    </source>
</evidence>
<dbReference type="Gene3D" id="3.20.20.80">
    <property type="entry name" value="Glycosidases"/>
    <property type="match status" value="1"/>
</dbReference>
<dbReference type="SMART" id="SM01029">
    <property type="entry name" value="BetaGal_dom2"/>
    <property type="match status" value="1"/>
</dbReference>
<keyword evidence="4" id="KW-0732">Signal</keyword>
<dbReference type="InterPro" id="IPR031330">
    <property type="entry name" value="Gly_Hdrlase_35_cat"/>
</dbReference>
<dbReference type="SUPFAM" id="SSF51445">
    <property type="entry name" value="(Trans)glycosidases"/>
    <property type="match status" value="1"/>
</dbReference>
<dbReference type="AlphaFoldDB" id="A0AAV5ABR7"/>
<evidence type="ECO:0000256" key="8">
    <source>
        <dbReference type="RuleBase" id="RU003679"/>
    </source>
</evidence>
<dbReference type="InterPro" id="IPR037110">
    <property type="entry name" value="Betagal_dom2_sf"/>
</dbReference>
<evidence type="ECO:0000313" key="10">
    <source>
        <dbReference type="EMBL" id="GJJ10923.1"/>
    </source>
</evidence>
<dbReference type="Gene3D" id="2.60.120.260">
    <property type="entry name" value="Galactose-binding domain-like"/>
    <property type="match status" value="2"/>
</dbReference>
<dbReference type="SUPFAM" id="SSF51011">
    <property type="entry name" value="Glycosyl hydrolase domain"/>
    <property type="match status" value="1"/>
</dbReference>
<keyword evidence="11" id="KW-1185">Reference proteome</keyword>
<dbReference type="Pfam" id="PF13363">
    <property type="entry name" value="BetaGal_dom3"/>
    <property type="match status" value="1"/>
</dbReference>
<evidence type="ECO:0000256" key="1">
    <source>
        <dbReference type="ARBA" id="ARBA00001412"/>
    </source>
</evidence>
<dbReference type="Gene3D" id="2.60.390.10">
    <property type="entry name" value="Beta-galactosidase, domain 3"/>
    <property type="match status" value="1"/>
</dbReference>
<dbReference type="EC" id="3.2.1.23" evidence="3"/>
<dbReference type="InterPro" id="IPR025300">
    <property type="entry name" value="BetaGal_jelly_roll_dom"/>
</dbReference>
<evidence type="ECO:0000256" key="2">
    <source>
        <dbReference type="ARBA" id="ARBA00009809"/>
    </source>
</evidence>
<dbReference type="InterPro" id="IPR008979">
    <property type="entry name" value="Galactose-bd-like_sf"/>
</dbReference>
<comment type="catalytic activity">
    <reaction evidence="1">
        <text>Hydrolysis of terminal non-reducing beta-D-galactose residues in beta-D-galactosides.</text>
        <dbReference type="EC" id="3.2.1.23"/>
    </reaction>
</comment>
<dbReference type="SUPFAM" id="SSF117100">
    <property type="entry name" value="Beta-galactosidase LacA, domain 3"/>
    <property type="match status" value="1"/>
</dbReference>
<feature type="domain" description="Beta-galactosidase" evidence="9">
    <location>
        <begin position="277"/>
        <end position="461"/>
    </location>
</feature>
<evidence type="ECO:0000313" key="11">
    <source>
        <dbReference type="Proteomes" id="UP001050691"/>
    </source>
</evidence>
<dbReference type="GO" id="GO:0005975">
    <property type="term" value="P:carbohydrate metabolic process"/>
    <property type="evidence" value="ECO:0007669"/>
    <property type="project" value="InterPro"/>
</dbReference>
<dbReference type="EMBL" id="BPWL01000006">
    <property type="protein sequence ID" value="GJJ10923.1"/>
    <property type="molecule type" value="Genomic_DNA"/>
</dbReference>
<dbReference type="InterPro" id="IPR025972">
    <property type="entry name" value="BetaGal_dom3"/>
</dbReference>
<gene>
    <name evidence="10" type="ORF">Clacol_005152</name>
</gene>